<dbReference type="GO" id="GO:0016740">
    <property type="term" value="F:transferase activity"/>
    <property type="evidence" value="ECO:0007669"/>
    <property type="project" value="UniProtKB-KW"/>
</dbReference>
<keyword evidence="1" id="KW-0808">Transferase</keyword>
<name>A0A844ZXX0_9SPHN</name>
<dbReference type="SUPFAM" id="SSF53756">
    <property type="entry name" value="UDP-Glycosyltransferase/glycogen phosphorylase"/>
    <property type="match status" value="1"/>
</dbReference>
<protein>
    <submittedName>
        <fullName evidence="1">Glycosyltransferase family 1 protein</fullName>
    </submittedName>
</protein>
<reference evidence="1 2" key="1">
    <citation type="submission" date="2019-12" db="EMBL/GenBank/DDBJ databases">
        <title>Genomic-based taxomic classification of the family Erythrobacteraceae.</title>
        <authorList>
            <person name="Xu L."/>
        </authorList>
    </citation>
    <scope>NUCLEOTIDE SEQUENCE [LARGE SCALE GENOMIC DNA]</scope>
    <source>
        <strain evidence="1 2">RC4-10-4</strain>
    </source>
</reference>
<organism evidence="1 2">
    <name type="scientific">Aurantiacibacter arachoides</name>
    <dbReference type="NCBI Taxonomy" id="1850444"/>
    <lineage>
        <taxon>Bacteria</taxon>
        <taxon>Pseudomonadati</taxon>
        <taxon>Pseudomonadota</taxon>
        <taxon>Alphaproteobacteria</taxon>
        <taxon>Sphingomonadales</taxon>
        <taxon>Erythrobacteraceae</taxon>
        <taxon>Aurantiacibacter</taxon>
    </lineage>
</organism>
<dbReference type="Gene3D" id="3.40.50.2000">
    <property type="entry name" value="Glycogen Phosphorylase B"/>
    <property type="match status" value="1"/>
</dbReference>
<evidence type="ECO:0000313" key="1">
    <source>
        <dbReference type="EMBL" id="MXO92973.1"/>
    </source>
</evidence>
<dbReference type="RefSeq" id="WP_131452293.1">
    <property type="nucleotide sequence ID" value="NZ_BMJK01000001.1"/>
</dbReference>
<dbReference type="Proteomes" id="UP000460626">
    <property type="component" value="Unassembled WGS sequence"/>
</dbReference>
<dbReference type="EMBL" id="WTYH01000001">
    <property type="protein sequence ID" value="MXO92973.1"/>
    <property type="molecule type" value="Genomic_DNA"/>
</dbReference>
<keyword evidence="2" id="KW-1185">Reference proteome</keyword>
<comment type="caution">
    <text evidence="1">The sequence shown here is derived from an EMBL/GenBank/DDBJ whole genome shotgun (WGS) entry which is preliminary data.</text>
</comment>
<sequence>MSELEPVRKPLNIFYAEPDPDRWFPGDRYPRRLLRHLIRGPGRGGGHRRVFLNLLAGLDRIGVPYRVNDFRYIRTHPEELACIIGKPFLLDKHKWRNPILLGASIYSHPIDDPTLLDRLDVRRILVPGPWMETMCKPYWGDRVEAWPVGIDTSGWSPSNLTPEYDVLVYDKILWDYESTKPRVVTPILDELRSRSLRVAVIRYGSYEEENYRSLLARSRSMVFLCEHETQGIAYQQALSCGVPLLAWDQGGPWLDPSYFPDKVVFEPISSVPYFDSRCGERFASAEDFPAALHGFLTKLDAGAYDPRAFVLENLTLEACARRYVEIADSIIAELS</sequence>
<dbReference type="AlphaFoldDB" id="A0A844ZXX0"/>
<accession>A0A844ZXX0</accession>
<gene>
    <name evidence="1" type="ORF">GRI62_05055</name>
</gene>
<dbReference type="OrthoDB" id="7374792at2"/>
<proteinExistence type="predicted"/>
<evidence type="ECO:0000313" key="2">
    <source>
        <dbReference type="Proteomes" id="UP000460626"/>
    </source>
</evidence>